<dbReference type="InterPro" id="IPR036880">
    <property type="entry name" value="Kunitz_BPTI_sf"/>
</dbReference>
<evidence type="ECO:0000313" key="4">
    <source>
        <dbReference type="WBParaSite" id="NBR_0000443401-mRNA-1"/>
    </source>
</evidence>
<dbReference type="Proteomes" id="UP000271162">
    <property type="component" value="Unassembled WGS sequence"/>
</dbReference>
<proteinExistence type="predicted"/>
<dbReference type="Pfam" id="PF00014">
    <property type="entry name" value="Kunitz_BPTI"/>
    <property type="match status" value="1"/>
</dbReference>
<reference evidence="2 3" key="2">
    <citation type="submission" date="2018-11" db="EMBL/GenBank/DDBJ databases">
        <authorList>
            <consortium name="Pathogen Informatics"/>
        </authorList>
    </citation>
    <scope>NUCLEOTIDE SEQUENCE [LARGE SCALE GENOMIC DNA]</scope>
</reference>
<evidence type="ECO:0000259" key="1">
    <source>
        <dbReference type="Pfam" id="PF00014"/>
    </source>
</evidence>
<dbReference type="WBParaSite" id="NBR_0000443401-mRNA-1">
    <property type="protein sequence ID" value="NBR_0000443401-mRNA-1"/>
    <property type="gene ID" value="NBR_0000443401"/>
</dbReference>
<feature type="domain" description="BPTI/Kunitz inhibitor" evidence="1">
    <location>
        <begin position="1"/>
        <end position="22"/>
    </location>
</feature>
<protein>
    <submittedName>
        <fullName evidence="4">BPTI/Kunitz inhibitor domain-containing protein</fullName>
    </submittedName>
</protein>
<dbReference type="SUPFAM" id="SSF57362">
    <property type="entry name" value="BPTI-like"/>
    <property type="match status" value="1"/>
</dbReference>
<dbReference type="Gene3D" id="4.10.410.10">
    <property type="entry name" value="Pancreatic trypsin inhibitor Kunitz domain"/>
    <property type="match status" value="1"/>
</dbReference>
<name>A0A0N4XPI2_NIPBR</name>
<evidence type="ECO:0000313" key="2">
    <source>
        <dbReference type="EMBL" id="VDL68023.1"/>
    </source>
</evidence>
<reference evidence="4" key="1">
    <citation type="submission" date="2017-02" db="UniProtKB">
        <authorList>
            <consortium name="WormBaseParasite"/>
        </authorList>
    </citation>
    <scope>IDENTIFICATION</scope>
</reference>
<dbReference type="EMBL" id="UYSL01008279">
    <property type="protein sequence ID" value="VDL68023.1"/>
    <property type="molecule type" value="Genomic_DNA"/>
</dbReference>
<sequence>MYNGCNGNGNRFNTAAECKSYCIDGNGANRPQNDDTVSLQRQMKDGILIARTPEGSDPSQLCAHLISHSKVNIWVATIVNGFIV</sequence>
<dbReference type="InterPro" id="IPR002223">
    <property type="entry name" value="Kunitz_BPTI"/>
</dbReference>
<accession>A0A0N4XPI2</accession>
<organism evidence="4">
    <name type="scientific">Nippostrongylus brasiliensis</name>
    <name type="common">Rat hookworm</name>
    <dbReference type="NCBI Taxonomy" id="27835"/>
    <lineage>
        <taxon>Eukaryota</taxon>
        <taxon>Metazoa</taxon>
        <taxon>Ecdysozoa</taxon>
        <taxon>Nematoda</taxon>
        <taxon>Chromadorea</taxon>
        <taxon>Rhabditida</taxon>
        <taxon>Rhabditina</taxon>
        <taxon>Rhabditomorpha</taxon>
        <taxon>Strongyloidea</taxon>
        <taxon>Heligmosomidae</taxon>
        <taxon>Nippostrongylus</taxon>
    </lineage>
</organism>
<evidence type="ECO:0000313" key="3">
    <source>
        <dbReference type="Proteomes" id="UP000271162"/>
    </source>
</evidence>
<keyword evidence="3" id="KW-1185">Reference proteome</keyword>
<dbReference type="AlphaFoldDB" id="A0A0N4XPI2"/>
<dbReference type="GO" id="GO:0004867">
    <property type="term" value="F:serine-type endopeptidase inhibitor activity"/>
    <property type="evidence" value="ECO:0007669"/>
    <property type="project" value="InterPro"/>
</dbReference>
<gene>
    <name evidence="2" type="ORF">NBR_LOCUS4434</name>
</gene>